<sequence length="225" mass="25537">MLKKTAKGRQKIEIKRIDREDCRNVTFSKRKSGIFKKASDLVTLCGAETAIIMFSPGGNAFSFGHPKVEHVIDRFLTQETIPEDGTGTLPPVDESYHEVAMSELNRQYNELRNQLEAEEKRRKMLEKKIKANQAQSWWESDIEKVSLHELERLKVAMENLKYSLVNKTDELLMESSSSLSPFLAINSLVNPFIHQSTRNNTCIISHGHGLLCGHNTSTSPYVFGL</sequence>
<dbReference type="AlphaFoldDB" id="A0A1U8BAW6"/>
<dbReference type="InterPro" id="IPR002100">
    <property type="entry name" value="TF_MADSbox"/>
</dbReference>
<dbReference type="GO" id="GO:0000978">
    <property type="term" value="F:RNA polymerase II cis-regulatory region sequence-specific DNA binding"/>
    <property type="evidence" value="ECO:0000318"/>
    <property type="project" value="GO_Central"/>
</dbReference>
<keyword evidence="3" id="KW-0238">DNA-binding</keyword>
<evidence type="ECO:0000256" key="2">
    <source>
        <dbReference type="ARBA" id="ARBA00023015"/>
    </source>
</evidence>
<keyword evidence="6" id="KW-1185">Reference proteome</keyword>
<evidence type="ECO:0000256" key="1">
    <source>
        <dbReference type="ARBA" id="ARBA00004123"/>
    </source>
</evidence>
<dbReference type="KEGG" id="nnu:104609091"/>
<name>A0A1U8BAW6_NELNU</name>
<dbReference type="PROSITE" id="PS50066">
    <property type="entry name" value="MADS_BOX_2"/>
    <property type="match status" value="1"/>
</dbReference>
<dbReference type="SMART" id="SM00432">
    <property type="entry name" value="MADS"/>
    <property type="match status" value="1"/>
</dbReference>
<dbReference type="FunCoup" id="A0A1U8BAW6">
    <property type="interactions" value="64"/>
</dbReference>
<dbReference type="GeneID" id="104609091"/>
<dbReference type="FunFam" id="3.40.1810.10:FF:000006">
    <property type="entry name" value="Agamous-like MADS-box protein AGL62"/>
    <property type="match status" value="1"/>
</dbReference>
<dbReference type="GO" id="GO:0005634">
    <property type="term" value="C:nucleus"/>
    <property type="evidence" value="ECO:0007669"/>
    <property type="project" value="UniProtKB-SubCell"/>
</dbReference>
<reference evidence="7" key="1">
    <citation type="submission" date="2025-08" db="UniProtKB">
        <authorList>
            <consortium name="RefSeq"/>
        </authorList>
    </citation>
    <scope>IDENTIFICATION</scope>
</reference>
<evidence type="ECO:0000256" key="5">
    <source>
        <dbReference type="ARBA" id="ARBA00023242"/>
    </source>
</evidence>
<dbReference type="Gene3D" id="3.40.1810.10">
    <property type="entry name" value="Transcription factor, MADS-box"/>
    <property type="match status" value="1"/>
</dbReference>
<accession>A0A1U8BAW6</accession>
<keyword evidence="4" id="KW-0804">Transcription</keyword>
<protein>
    <submittedName>
        <fullName evidence="7">Agamous-like MADS-box protein AGL62</fullName>
    </submittedName>
</protein>
<dbReference type="GO" id="GO:0000981">
    <property type="term" value="F:DNA-binding transcription factor activity, RNA polymerase II-specific"/>
    <property type="evidence" value="ECO:0000318"/>
    <property type="project" value="GO_Central"/>
</dbReference>
<dbReference type="PRINTS" id="PR00404">
    <property type="entry name" value="MADSDOMAIN"/>
</dbReference>
<evidence type="ECO:0000313" key="6">
    <source>
        <dbReference type="Proteomes" id="UP000189703"/>
    </source>
</evidence>
<dbReference type="GO" id="GO:0006357">
    <property type="term" value="P:regulation of transcription by RNA polymerase II"/>
    <property type="evidence" value="ECO:0000318"/>
    <property type="project" value="GO_Central"/>
</dbReference>
<evidence type="ECO:0000256" key="3">
    <source>
        <dbReference type="ARBA" id="ARBA00023125"/>
    </source>
</evidence>
<gene>
    <name evidence="7" type="primary">LOC104609091</name>
</gene>
<dbReference type="eggNOG" id="KOG0014">
    <property type="taxonomic scope" value="Eukaryota"/>
</dbReference>
<dbReference type="Gene3D" id="6.10.140.920">
    <property type="match status" value="1"/>
</dbReference>
<dbReference type="SUPFAM" id="SSF55455">
    <property type="entry name" value="SRF-like"/>
    <property type="match status" value="1"/>
</dbReference>
<proteinExistence type="predicted"/>
<dbReference type="Proteomes" id="UP000189703">
    <property type="component" value="Unplaced"/>
</dbReference>
<dbReference type="OrthoDB" id="1898716at2759"/>
<dbReference type="Pfam" id="PF00319">
    <property type="entry name" value="SRF-TF"/>
    <property type="match status" value="1"/>
</dbReference>
<dbReference type="PANTHER" id="PTHR11945">
    <property type="entry name" value="MADS BOX PROTEIN"/>
    <property type="match status" value="1"/>
</dbReference>
<keyword evidence="5" id="KW-0539">Nucleus</keyword>
<evidence type="ECO:0000256" key="4">
    <source>
        <dbReference type="ARBA" id="ARBA00023163"/>
    </source>
</evidence>
<dbReference type="GO" id="GO:0046983">
    <property type="term" value="F:protein dimerization activity"/>
    <property type="evidence" value="ECO:0007669"/>
    <property type="project" value="InterPro"/>
</dbReference>
<comment type="subcellular location">
    <subcellularLocation>
        <location evidence="1">Nucleus</location>
    </subcellularLocation>
</comment>
<dbReference type="OMA" id="DVEEHSW"/>
<dbReference type="PANTHER" id="PTHR11945:SF629">
    <property type="entry name" value="OS02G0164450 PROTEIN"/>
    <property type="match status" value="1"/>
</dbReference>
<evidence type="ECO:0000313" key="7">
    <source>
        <dbReference type="RefSeq" id="XP_010273610.1"/>
    </source>
</evidence>
<keyword evidence="2" id="KW-0805">Transcription regulation</keyword>
<organism evidence="6 7">
    <name type="scientific">Nelumbo nucifera</name>
    <name type="common">Sacred lotus</name>
    <dbReference type="NCBI Taxonomy" id="4432"/>
    <lineage>
        <taxon>Eukaryota</taxon>
        <taxon>Viridiplantae</taxon>
        <taxon>Streptophyta</taxon>
        <taxon>Embryophyta</taxon>
        <taxon>Tracheophyta</taxon>
        <taxon>Spermatophyta</taxon>
        <taxon>Magnoliopsida</taxon>
        <taxon>Proteales</taxon>
        <taxon>Nelumbonaceae</taxon>
        <taxon>Nelumbo</taxon>
    </lineage>
</organism>
<dbReference type="InterPro" id="IPR036879">
    <property type="entry name" value="TF_MADSbox_sf"/>
</dbReference>
<dbReference type="RefSeq" id="XP_010273610.1">
    <property type="nucleotide sequence ID" value="XM_010275308.1"/>
</dbReference>